<gene>
    <name evidence="2" type="ORF">MJA45_11235</name>
</gene>
<evidence type="ECO:0000259" key="1">
    <source>
        <dbReference type="Pfam" id="PF00535"/>
    </source>
</evidence>
<evidence type="ECO:0000313" key="3">
    <source>
        <dbReference type="Proteomes" id="UP001305702"/>
    </source>
</evidence>
<dbReference type="AlphaFoldDB" id="A0AA96RFJ9"/>
<dbReference type="Gene3D" id="3.90.550.10">
    <property type="entry name" value="Spore Coat Polysaccharide Biosynthesis Protein SpsA, Chain A"/>
    <property type="match status" value="1"/>
</dbReference>
<dbReference type="CDD" id="cd04179">
    <property type="entry name" value="DPM_DPG-synthase_like"/>
    <property type="match status" value="1"/>
</dbReference>
<dbReference type="InterPro" id="IPR001173">
    <property type="entry name" value="Glyco_trans_2-like"/>
</dbReference>
<dbReference type="PANTHER" id="PTHR48090">
    <property type="entry name" value="UNDECAPRENYL-PHOSPHATE 4-DEOXY-4-FORMAMIDO-L-ARABINOSE TRANSFERASE-RELATED"/>
    <property type="match status" value="1"/>
</dbReference>
<dbReference type="Proteomes" id="UP001305702">
    <property type="component" value="Chromosome"/>
</dbReference>
<protein>
    <submittedName>
        <fullName evidence="2">Glycosyltransferase family 2 protein</fullName>
    </submittedName>
</protein>
<feature type="domain" description="Glycosyltransferase 2-like" evidence="1">
    <location>
        <begin position="5"/>
        <end position="164"/>
    </location>
</feature>
<dbReference type="PANTHER" id="PTHR48090:SF7">
    <property type="entry name" value="RFBJ PROTEIN"/>
    <property type="match status" value="1"/>
</dbReference>
<dbReference type="KEGG" id="paun:MJA45_11235"/>
<keyword evidence="3" id="KW-1185">Reference proteome</keyword>
<name>A0AA96RFJ9_9BACL</name>
<dbReference type="Pfam" id="PF00535">
    <property type="entry name" value="Glycos_transf_2"/>
    <property type="match status" value="1"/>
</dbReference>
<dbReference type="RefSeq" id="WP_315607338.1">
    <property type="nucleotide sequence ID" value="NZ_CP130318.1"/>
</dbReference>
<reference evidence="2 3" key="1">
    <citation type="submission" date="2022-02" db="EMBL/GenBank/DDBJ databases">
        <title>Paenibacillus sp. MBLB1776 Whole Genome Shotgun Sequencing.</title>
        <authorList>
            <person name="Hwang C.Y."/>
            <person name="Cho E.-S."/>
            <person name="Seo M.-J."/>
        </authorList>
    </citation>
    <scope>NUCLEOTIDE SEQUENCE [LARGE SCALE GENOMIC DNA]</scope>
    <source>
        <strain evidence="2 3">MBLB1776</strain>
    </source>
</reference>
<sequence>MNILVIIPAYNEEKSIGSVIESVKSRHPEIDIVVVNDGSKDGTSAAARASGKAHVVDLPVNLGIGGAVQTGYLFAYRNGYDIAIQIDADGQHDPAELNKIIASIANGEADCCVGSRFVQKTSYRSSLSRRLGIQFFTWLIHLTVGKRITDPTSGFRAVNRKIIEVFANYYPDDYPEVEAVVLLERMGFRVKEASVQMHSRTAGKSSITPFKSLYYMVKVSLAVLMTRIRNVG</sequence>
<dbReference type="InterPro" id="IPR050256">
    <property type="entry name" value="Glycosyltransferase_2"/>
</dbReference>
<dbReference type="EMBL" id="CP130318">
    <property type="protein sequence ID" value="WNQ13555.1"/>
    <property type="molecule type" value="Genomic_DNA"/>
</dbReference>
<proteinExistence type="predicted"/>
<accession>A0AA96RFJ9</accession>
<evidence type="ECO:0000313" key="2">
    <source>
        <dbReference type="EMBL" id="WNQ13555.1"/>
    </source>
</evidence>
<organism evidence="2 3">
    <name type="scientific">Paenibacillus aurantius</name>
    <dbReference type="NCBI Taxonomy" id="2918900"/>
    <lineage>
        <taxon>Bacteria</taxon>
        <taxon>Bacillati</taxon>
        <taxon>Bacillota</taxon>
        <taxon>Bacilli</taxon>
        <taxon>Bacillales</taxon>
        <taxon>Paenibacillaceae</taxon>
        <taxon>Paenibacillus</taxon>
    </lineage>
</organism>
<dbReference type="InterPro" id="IPR029044">
    <property type="entry name" value="Nucleotide-diphossugar_trans"/>
</dbReference>
<dbReference type="SUPFAM" id="SSF53448">
    <property type="entry name" value="Nucleotide-diphospho-sugar transferases"/>
    <property type="match status" value="1"/>
</dbReference>